<name>A0A0D0HYZ5_9MICO</name>
<dbReference type="Proteomes" id="UP000032120">
    <property type="component" value="Unassembled WGS sequence"/>
</dbReference>
<dbReference type="AlphaFoldDB" id="A0A0D0HYZ5"/>
<dbReference type="GO" id="GO:0016787">
    <property type="term" value="F:hydrolase activity"/>
    <property type="evidence" value="ECO:0007669"/>
    <property type="project" value="UniProtKB-KW"/>
</dbReference>
<evidence type="ECO:0000313" key="2">
    <source>
        <dbReference type="Proteomes" id="UP000032120"/>
    </source>
</evidence>
<dbReference type="OrthoDB" id="5119617at2"/>
<reference evidence="1 2" key="1">
    <citation type="submission" date="2015-01" db="EMBL/GenBank/DDBJ databases">
        <title>Draft genome sequence of Leucobacter komagatae strain VKM ST2845.</title>
        <authorList>
            <person name="Karlyshev A.V."/>
            <person name="Kudryashova E.B."/>
        </authorList>
    </citation>
    <scope>NUCLEOTIDE SEQUENCE [LARGE SCALE GENOMIC DNA]</scope>
    <source>
        <strain evidence="1 2">VKM ST2845</strain>
    </source>
</reference>
<protein>
    <submittedName>
        <fullName evidence="1">NTP pyrophosphohydrolase</fullName>
    </submittedName>
</protein>
<sequence length="128" mass="13884">MSAEAVDTPERTTVVAPPEIRGAVRVRPRAIEKAVREASAATMGAPRGDVSVEIAEWGGGLNVRVATKLQIPALDDTEAIRAELPILERVRELQSALATELSRLTGREIHRVTVTVTGAMIPERKRVR</sequence>
<evidence type="ECO:0000313" key="1">
    <source>
        <dbReference type="EMBL" id="KIP52826.1"/>
    </source>
</evidence>
<dbReference type="RefSeq" id="WP_042543600.1">
    <property type="nucleotide sequence ID" value="NZ_JXSQ01000006.1"/>
</dbReference>
<dbReference type="EMBL" id="JXSQ01000006">
    <property type="protein sequence ID" value="KIP52826.1"/>
    <property type="molecule type" value="Genomic_DNA"/>
</dbReference>
<gene>
    <name evidence="1" type="ORF">SD72_06300</name>
</gene>
<keyword evidence="2" id="KW-1185">Reference proteome</keyword>
<accession>A0A0D0HYZ5</accession>
<proteinExistence type="predicted"/>
<keyword evidence="1" id="KW-0378">Hydrolase</keyword>
<organism evidence="1 2">
    <name type="scientific">Leucobacter komagatae</name>
    <dbReference type="NCBI Taxonomy" id="55969"/>
    <lineage>
        <taxon>Bacteria</taxon>
        <taxon>Bacillati</taxon>
        <taxon>Actinomycetota</taxon>
        <taxon>Actinomycetes</taxon>
        <taxon>Micrococcales</taxon>
        <taxon>Microbacteriaceae</taxon>
        <taxon>Leucobacter</taxon>
    </lineage>
</organism>
<comment type="caution">
    <text evidence="1">The sequence shown here is derived from an EMBL/GenBank/DDBJ whole genome shotgun (WGS) entry which is preliminary data.</text>
</comment>